<dbReference type="Proteomes" id="UP000254866">
    <property type="component" value="Unassembled WGS sequence"/>
</dbReference>
<dbReference type="GO" id="GO:0004497">
    <property type="term" value="F:monooxygenase activity"/>
    <property type="evidence" value="ECO:0007669"/>
    <property type="project" value="UniProtKB-KW"/>
</dbReference>
<dbReference type="GeneID" id="43602255"/>
<evidence type="ECO:0000256" key="6">
    <source>
        <dbReference type="SAM" id="SignalP"/>
    </source>
</evidence>
<reference evidence="8 9" key="1">
    <citation type="journal article" date="2018" name="IMA Fungus">
        <title>IMA Genome-F 9: Draft genome sequence of Annulohypoxylon stygium, Aspergillus mulundensis, Berkeleyomyces basicola (syn. Thielaviopsis basicola), Ceratocystis smalleyi, two Cercospora beticola strains, Coleophoma cylindrospora, Fusarium fracticaudum, Phialophora cf. hyalina, and Morchella septimelata.</title>
        <authorList>
            <person name="Wingfield B.D."/>
            <person name="Bills G.F."/>
            <person name="Dong Y."/>
            <person name="Huang W."/>
            <person name="Nel W.J."/>
            <person name="Swalarsk-Parry B.S."/>
            <person name="Vaghefi N."/>
            <person name="Wilken P.M."/>
            <person name="An Z."/>
            <person name="de Beer Z.W."/>
            <person name="De Vos L."/>
            <person name="Chen L."/>
            <person name="Duong T.A."/>
            <person name="Gao Y."/>
            <person name="Hammerbacher A."/>
            <person name="Kikkert J.R."/>
            <person name="Li Y."/>
            <person name="Li H."/>
            <person name="Li K."/>
            <person name="Li Q."/>
            <person name="Liu X."/>
            <person name="Ma X."/>
            <person name="Naidoo K."/>
            <person name="Pethybridge S.J."/>
            <person name="Sun J."/>
            <person name="Steenkamp E.T."/>
            <person name="van der Nest M.A."/>
            <person name="van Wyk S."/>
            <person name="Wingfield M.J."/>
            <person name="Xiong C."/>
            <person name="Yue Q."/>
            <person name="Zhang X."/>
        </authorList>
    </citation>
    <scope>NUCLEOTIDE SEQUENCE [LARGE SCALE GENOMIC DNA]</scope>
    <source>
        <strain evidence="8 9">BP 5553</strain>
    </source>
</reference>
<evidence type="ECO:0000256" key="3">
    <source>
        <dbReference type="ARBA" id="ARBA00022827"/>
    </source>
</evidence>
<dbReference type="AlphaFoldDB" id="A0A370TCP9"/>
<dbReference type="OrthoDB" id="16820at2759"/>
<dbReference type="GO" id="GO:0071949">
    <property type="term" value="F:FAD binding"/>
    <property type="evidence" value="ECO:0007669"/>
    <property type="project" value="InterPro"/>
</dbReference>
<dbReference type="Gene3D" id="3.50.50.60">
    <property type="entry name" value="FAD/NAD(P)-binding domain"/>
    <property type="match status" value="1"/>
</dbReference>
<keyword evidence="6" id="KW-0732">Signal</keyword>
<feature type="signal peptide" evidence="6">
    <location>
        <begin position="1"/>
        <end position="18"/>
    </location>
</feature>
<dbReference type="STRING" id="2656787.A0A370TCP9"/>
<evidence type="ECO:0000256" key="5">
    <source>
        <dbReference type="ARBA" id="ARBA00023033"/>
    </source>
</evidence>
<dbReference type="InterPro" id="IPR036188">
    <property type="entry name" value="FAD/NAD-bd_sf"/>
</dbReference>
<dbReference type="FunFam" id="3.50.50.60:FF:000115">
    <property type="entry name" value="Salicylate hydroxylase, putative"/>
    <property type="match status" value="1"/>
</dbReference>
<sequence length="430" mass="48201">MSIHVIVIGAGIAGLSGAISTKLANPEHKVTILESVHELAEIGAGLQLTPNATRLFKPWGIYDRLLPFAAAPGCLNVRRFDGTKVLSSTPNFQAQIAERYPGPFWDLHRVDLQHAMVCRCEELGVILRLSSKVVSVDFANAEVTIESGENIQGDVVLCTDGLWSAARSQFLGKQSPPIPTGDLAYRISIDTSTMSGTDAPELKKFIEACHVNFWAGPRTHVASYSVRGGSVFNLGLLCPDDLPPSVAKQEGDLNEMKELFEGWDPILMKFLNQVKTVSKWKLMWLEPLPEWANKEGTFLMAGDCCHPMLPYLAQGANSSLEDGAVIGLLLGKISKDKKEEQLPRLAEMYQALRKQRGEDIQKESFKQREDFHMEDGERQRIRDQVFERNFGRSEPVEDFPSRWTCPRVQKWLYGYDPYMEAESAWEQNPF</sequence>
<evidence type="ECO:0000256" key="4">
    <source>
        <dbReference type="ARBA" id="ARBA00023002"/>
    </source>
</evidence>
<keyword evidence="2" id="KW-0285">Flavoprotein</keyword>
<evidence type="ECO:0000256" key="1">
    <source>
        <dbReference type="ARBA" id="ARBA00007992"/>
    </source>
</evidence>
<dbReference type="InterPro" id="IPR002938">
    <property type="entry name" value="FAD-bd"/>
</dbReference>
<comment type="caution">
    <text evidence="8">The sequence shown here is derived from an EMBL/GenBank/DDBJ whole genome shotgun (WGS) entry which is preliminary data.</text>
</comment>
<evidence type="ECO:0000259" key="7">
    <source>
        <dbReference type="Pfam" id="PF01494"/>
    </source>
</evidence>
<proteinExistence type="inferred from homology"/>
<accession>A0A370TCP9</accession>
<keyword evidence="4" id="KW-0560">Oxidoreductase</keyword>
<dbReference type="EMBL" id="NPIC01000011">
    <property type="protein sequence ID" value="RDL32004.1"/>
    <property type="molecule type" value="Genomic_DNA"/>
</dbReference>
<organism evidence="8 9">
    <name type="scientific">Venustampulla echinocandica</name>
    <dbReference type="NCBI Taxonomy" id="2656787"/>
    <lineage>
        <taxon>Eukaryota</taxon>
        <taxon>Fungi</taxon>
        <taxon>Dikarya</taxon>
        <taxon>Ascomycota</taxon>
        <taxon>Pezizomycotina</taxon>
        <taxon>Leotiomycetes</taxon>
        <taxon>Helotiales</taxon>
        <taxon>Pleuroascaceae</taxon>
        <taxon>Venustampulla</taxon>
    </lineage>
</organism>
<dbReference type="PRINTS" id="PR00420">
    <property type="entry name" value="RNGMNOXGNASE"/>
</dbReference>
<dbReference type="SUPFAM" id="SSF54373">
    <property type="entry name" value="FAD-linked reductases, C-terminal domain"/>
    <property type="match status" value="1"/>
</dbReference>
<dbReference type="Pfam" id="PF01494">
    <property type="entry name" value="FAD_binding_3"/>
    <property type="match status" value="1"/>
</dbReference>
<keyword evidence="9" id="KW-1185">Reference proteome</keyword>
<dbReference type="InterPro" id="IPR050493">
    <property type="entry name" value="FAD-dep_Monooxygenase_BioMet"/>
</dbReference>
<comment type="similarity">
    <text evidence="1">Belongs to the paxM FAD-dependent monooxygenase family.</text>
</comment>
<name>A0A370TCP9_9HELO</name>
<evidence type="ECO:0000313" key="9">
    <source>
        <dbReference type="Proteomes" id="UP000254866"/>
    </source>
</evidence>
<dbReference type="PANTHER" id="PTHR13789:SF238">
    <property type="entry name" value="PUTATIVE (AFU_ORTHOLOGUE AFUA_2G01680)-RELATED"/>
    <property type="match status" value="1"/>
</dbReference>
<feature type="domain" description="FAD-binding" evidence="7">
    <location>
        <begin position="294"/>
        <end position="361"/>
    </location>
</feature>
<protein>
    <recommendedName>
        <fullName evidence="7">FAD-binding domain-containing protein</fullName>
    </recommendedName>
</protein>
<keyword evidence="3" id="KW-0274">FAD</keyword>
<dbReference type="PANTHER" id="PTHR13789">
    <property type="entry name" value="MONOOXYGENASE"/>
    <property type="match status" value="1"/>
</dbReference>
<feature type="chain" id="PRO_5017026691" description="FAD-binding domain-containing protein" evidence="6">
    <location>
        <begin position="19"/>
        <end position="430"/>
    </location>
</feature>
<dbReference type="SUPFAM" id="SSF51905">
    <property type="entry name" value="FAD/NAD(P)-binding domain"/>
    <property type="match status" value="1"/>
</dbReference>
<dbReference type="RefSeq" id="XP_031865936.1">
    <property type="nucleotide sequence ID" value="XM_032018029.1"/>
</dbReference>
<evidence type="ECO:0000256" key="2">
    <source>
        <dbReference type="ARBA" id="ARBA00022630"/>
    </source>
</evidence>
<keyword evidence="5" id="KW-0503">Monooxygenase</keyword>
<gene>
    <name evidence="8" type="ORF">BP5553_09406</name>
</gene>
<evidence type="ECO:0000313" key="8">
    <source>
        <dbReference type="EMBL" id="RDL32004.1"/>
    </source>
</evidence>